<evidence type="ECO:0000259" key="2">
    <source>
        <dbReference type="Pfam" id="PF01738"/>
    </source>
</evidence>
<reference evidence="3 4" key="1">
    <citation type="submission" date="2018-09" db="EMBL/GenBank/DDBJ databases">
        <title>Genomic Encyclopedia of Archaeal and Bacterial Type Strains, Phase II (KMG-II): from individual species to whole genera.</title>
        <authorList>
            <person name="Goeker M."/>
        </authorList>
    </citation>
    <scope>NUCLEOTIDE SEQUENCE [LARGE SCALE GENOMIC DNA]</scope>
    <source>
        <strain evidence="3 4">DSM 11458</strain>
    </source>
</reference>
<keyword evidence="4" id="KW-1185">Reference proteome</keyword>
<dbReference type="PANTHER" id="PTHR22946">
    <property type="entry name" value="DIENELACTONE HYDROLASE DOMAIN-CONTAINING PROTEIN-RELATED"/>
    <property type="match status" value="1"/>
</dbReference>
<comment type="caution">
    <text evidence="3">The sequence shown here is derived from an EMBL/GenBank/DDBJ whole genome shotgun (WGS) entry which is preliminary data.</text>
</comment>
<dbReference type="RefSeq" id="WP_025061303.1">
    <property type="nucleotide sequence ID" value="NZ_RAQK01000001.1"/>
</dbReference>
<dbReference type="OrthoDB" id="3647650at2"/>
<dbReference type="InterPro" id="IPR050261">
    <property type="entry name" value="FrsA_esterase"/>
</dbReference>
<dbReference type="PANTHER" id="PTHR22946:SF9">
    <property type="entry name" value="POLYKETIDE TRANSFERASE AF380"/>
    <property type="match status" value="1"/>
</dbReference>
<evidence type="ECO:0000313" key="3">
    <source>
        <dbReference type="EMBL" id="RKE97921.1"/>
    </source>
</evidence>
<dbReference type="AlphaFoldDB" id="A0A420DUD2"/>
<name>A0A420DUD2_9RHOB</name>
<keyword evidence="1 3" id="KW-0378">Hydrolase</keyword>
<protein>
    <submittedName>
        <fullName evidence="3">Dienelactone hydrolase</fullName>
    </submittedName>
</protein>
<evidence type="ECO:0000313" key="4">
    <source>
        <dbReference type="Proteomes" id="UP000284407"/>
    </source>
</evidence>
<dbReference type="STRING" id="1443111.Z949_651"/>
<proteinExistence type="predicted"/>
<organism evidence="3 4">
    <name type="scientific">Sulfitobacter guttiformis</name>
    <dbReference type="NCBI Taxonomy" id="74349"/>
    <lineage>
        <taxon>Bacteria</taxon>
        <taxon>Pseudomonadati</taxon>
        <taxon>Pseudomonadota</taxon>
        <taxon>Alphaproteobacteria</taxon>
        <taxon>Rhodobacterales</taxon>
        <taxon>Roseobacteraceae</taxon>
        <taxon>Sulfitobacter</taxon>
    </lineage>
</organism>
<dbReference type="GO" id="GO:0052689">
    <property type="term" value="F:carboxylic ester hydrolase activity"/>
    <property type="evidence" value="ECO:0007669"/>
    <property type="project" value="UniProtKB-ARBA"/>
</dbReference>
<sequence>MPQHAAADLAVTFPAARDYANQPVTLEGDLFRPKGDGPFPAVVLMHGCSGLQPDVVTALTTHAQQLVDNGFVALALNSFGPRGIGGGQVRQTFANLSEARSYRVEYALQAKTYLANLPFVDSDNVLQIDQSNSGSVALKLSQLHAPAFRVQASCHPWCGAFNRVGTTVELTSPLMIFGGVDDDWVPPTACAKATANGADYKVVIYPDTAHSFDLSIEMQCYQGHLVGYTTAATTDSQALMVAFSNGHITGATEAKPTLQAAGNTVFLSATEISKLMSTGAVNGVNEFGNPYTISFDADGSMSGSAGRDDKFRDTGKWWGEEDMLYRQYIIWLDAAKACFRVSLTSDQINWHDVAGHFSALIHLRVRAFFVSADCQRFASPL</sequence>
<dbReference type="Pfam" id="PF01738">
    <property type="entry name" value="DLH"/>
    <property type="match status" value="1"/>
</dbReference>
<dbReference type="SUPFAM" id="SSF53474">
    <property type="entry name" value="alpha/beta-Hydrolases"/>
    <property type="match status" value="1"/>
</dbReference>
<dbReference type="Gene3D" id="3.40.50.1820">
    <property type="entry name" value="alpha/beta hydrolase"/>
    <property type="match status" value="1"/>
</dbReference>
<accession>A0A420DUD2</accession>
<dbReference type="Proteomes" id="UP000284407">
    <property type="component" value="Unassembled WGS sequence"/>
</dbReference>
<feature type="domain" description="Dienelactone hydrolase" evidence="2">
    <location>
        <begin position="27"/>
        <end position="243"/>
    </location>
</feature>
<evidence type="ECO:0000256" key="1">
    <source>
        <dbReference type="ARBA" id="ARBA00022801"/>
    </source>
</evidence>
<gene>
    <name evidence="3" type="ORF">C8N30_2558</name>
</gene>
<dbReference type="EMBL" id="RAQK01000001">
    <property type="protein sequence ID" value="RKE97921.1"/>
    <property type="molecule type" value="Genomic_DNA"/>
</dbReference>
<dbReference type="InterPro" id="IPR002925">
    <property type="entry name" value="Dienelactn_hydro"/>
</dbReference>
<dbReference type="InterPro" id="IPR029058">
    <property type="entry name" value="AB_hydrolase_fold"/>
</dbReference>